<gene>
    <name evidence="1" type="ORF">BO95DRAFT_463228</name>
</gene>
<name>A0ACD1GA96_9EURO</name>
<proteinExistence type="predicted"/>
<accession>A0ACD1GA96</accession>
<dbReference type="Proteomes" id="UP000249057">
    <property type="component" value="Unassembled WGS sequence"/>
</dbReference>
<evidence type="ECO:0000313" key="1">
    <source>
        <dbReference type="EMBL" id="RAH46178.1"/>
    </source>
</evidence>
<reference evidence="1" key="1">
    <citation type="submission" date="2018-02" db="EMBL/GenBank/DDBJ databases">
        <title>The genomes of Aspergillus section Nigri reveals drivers in fungal speciation.</title>
        <authorList>
            <consortium name="DOE Joint Genome Institute"/>
            <person name="Vesth T.C."/>
            <person name="Nybo J."/>
            <person name="Theobald S."/>
            <person name="Brandl J."/>
            <person name="Frisvad J.C."/>
            <person name="Nielsen K.F."/>
            <person name="Lyhne E.K."/>
            <person name="Kogle M.E."/>
            <person name="Kuo A."/>
            <person name="Riley R."/>
            <person name="Clum A."/>
            <person name="Nolan M."/>
            <person name="Lipzen A."/>
            <person name="Salamov A."/>
            <person name="Henrissat B."/>
            <person name="Wiebenga A."/>
            <person name="De vries R.P."/>
            <person name="Grigoriev I.V."/>
            <person name="Mortensen U.H."/>
            <person name="Andersen M.R."/>
            <person name="Baker S.E."/>
        </authorList>
    </citation>
    <scope>NUCLEOTIDE SEQUENCE</scope>
    <source>
        <strain evidence="1">CBS 621.78</strain>
    </source>
</reference>
<dbReference type="EMBL" id="KZ825339">
    <property type="protein sequence ID" value="RAH46178.1"/>
    <property type="molecule type" value="Genomic_DNA"/>
</dbReference>
<protein>
    <submittedName>
        <fullName evidence="1">Uncharacterized protein</fullName>
    </submittedName>
</protein>
<keyword evidence="2" id="KW-1185">Reference proteome</keyword>
<organism evidence="1 2">
    <name type="scientific">Aspergillus brunneoviolaceus CBS 621.78</name>
    <dbReference type="NCBI Taxonomy" id="1450534"/>
    <lineage>
        <taxon>Eukaryota</taxon>
        <taxon>Fungi</taxon>
        <taxon>Dikarya</taxon>
        <taxon>Ascomycota</taxon>
        <taxon>Pezizomycotina</taxon>
        <taxon>Eurotiomycetes</taxon>
        <taxon>Eurotiomycetidae</taxon>
        <taxon>Eurotiales</taxon>
        <taxon>Aspergillaceae</taxon>
        <taxon>Aspergillus</taxon>
        <taxon>Aspergillus subgen. Circumdati</taxon>
    </lineage>
</organism>
<evidence type="ECO:0000313" key="2">
    <source>
        <dbReference type="Proteomes" id="UP000249057"/>
    </source>
</evidence>
<sequence length="427" mass="47482">MHHLTLWLSLILNIADGAMAQRYQLNQSHWRQCVEAFGPASLSPGTLTSGAYPQSAITLNFANLVTAEKDPIVSVAIFRKSDGQLGGKVINGKMHYVCDSIAIEAGACRPESYGAFIGRLEDAKHPILTEAVHISQYPSTIYFPLTGSGSYCVEAIGFTASTFSAVMRLHSAHGYLPAIQVGKWHFMAFCFLTSLCLSVAVAINHFKSRPSMEVHRSRLFVLVICLVCLDAAIAWANLTYINRHGYPYACETIWTLNIILRASRNAAVVFFALQSLRPRPSQDRSSPWVAYVLGAAAFAFTVGREREMLRDRNESRDALQLLWTLGSGVVIVISHIECLRKTMSLRRQPFREGKVTGSRAAHCTSLGMAIFTFCFLVLDAVLLRSWSRADEYGHDLLTRLWWAQWFLVDEWQTISYLGLVVVPALGA</sequence>